<dbReference type="PROSITE" id="PS00041">
    <property type="entry name" value="HTH_ARAC_FAMILY_1"/>
    <property type="match status" value="1"/>
</dbReference>
<dbReference type="InterPro" id="IPR009057">
    <property type="entry name" value="Homeodomain-like_sf"/>
</dbReference>
<dbReference type="AlphaFoldDB" id="A0A848MAJ3"/>
<dbReference type="Pfam" id="PF00072">
    <property type="entry name" value="Response_reg"/>
    <property type="match status" value="1"/>
</dbReference>
<dbReference type="Pfam" id="PF12833">
    <property type="entry name" value="HTH_18"/>
    <property type="match status" value="1"/>
</dbReference>
<evidence type="ECO:0000256" key="8">
    <source>
        <dbReference type="PROSITE-ProRule" id="PRU00169"/>
    </source>
</evidence>
<dbReference type="RefSeq" id="WP_169506871.1">
    <property type="nucleotide sequence ID" value="NZ_JABBPN010000030.1"/>
</dbReference>
<evidence type="ECO:0000256" key="6">
    <source>
        <dbReference type="ARBA" id="ARBA00023125"/>
    </source>
</evidence>
<keyword evidence="3 8" id="KW-0597">Phosphoprotein</keyword>
<evidence type="ECO:0000256" key="3">
    <source>
        <dbReference type="ARBA" id="ARBA00022553"/>
    </source>
</evidence>
<keyword evidence="7" id="KW-0804">Transcription</keyword>
<dbReference type="SUPFAM" id="SSF52172">
    <property type="entry name" value="CheY-like"/>
    <property type="match status" value="1"/>
</dbReference>
<evidence type="ECO:0000259" key="10">
    <source>
        <dbReference type="PROSITE" id="PS50110"/>
    </source>
</evidence>
<evidence type="ECO:0000256" key="7">
    <source>
        <dbReference type="ARBA" id="ARBA00023163"/>
    </source>
</evidence>
<accession>A0A848MAJ3</accession>
<protein>
    <submittedName>
        <fullName evidence="11">Response regulator</fullName>
    </submittedName>
</protein>
<feature type="domain" description="Response regulatory" evidence="10">
    <location>
        <begin position="2"/>
        <end position="119"/>
    </location>
</feature>
<dbReference type="Gene3D" id="1.10.10.60">
    <property type="entry name" value="Homeodomain-like"/>
    <property type="match status" value="2"/>
</dbReference>
<dbReference type="GO" id="GO:0005737">
    <property type="term" value="C:cytoplasm"/>
    <property type="evidence" value="ECO:0007669"/>
    <property type="project" value="UniProtKB-SubCell"/>
</dbReference>
<dbReference type="PANTHER" id="PTHR42713">
    <property type="entry name" value="HISTIDINE KINASE-RELATED"/>
    <property type="match status" value="1"/>
</dbReference>
<reference evidence="11 12" key="1">
    <citation type="submission" date="2020-04" db="EMBL/GenBank/DDBJ databases">
        <title>Paenibacillus algicola sp. nov., a novel marine bacterium producing alginate lyase.</title>
        <authorList>
            <person name="Huang H."/>
        </authorList>
    </citation>
    <scope>NUCLEOTIDE SEQUENCE [LARGE SCALE GENOMIC DNA]</scope>
    <source>
        <strain evidence="11 12">L7-75</strain>
    </source>
</reference>
<dbReference type="InterPro" id="IPR018060">
    <property type="entry name" value="HTH_AraC"/>
</dbReference>
<comment type="caution">
    <text evidence="11">The sequence shown here is derived from an EMBL/GenBank/DDBJ whole genome shotgun (WGS) entry which is preliminary data.</text>
</comment>
<dbReference type="PROSITE" id="PS50110">
    <property type="entry name" value="RESPONSE_REGULATORY"/>
    <property type="match status" value="1"/>
</dbReference>
<dbReference type="GO" id="GO:0043565">
    <property type="term" value="F:sequence-specific DNA binding"/>
    <property type="evidence" value="ECO:0007669"/>
    <property type="project" value="InterPro"/>
</dbReference>
<dbReference type="PANTHER" id="PTHR42713:SF3">
    <property type="entry name" value="TRANSCRIPTIONAL REGULATORY PROTEIN HPTR"/>
    <property type="match status" value="1"/>
</dbReference>
<dbReference type="InterPro" id="IPR051552">
    <property type="entry name" value="HptR"/>
</dbReference>
<dbReference type="InterPro" id="IPR011006">
    <property type="entry name" value="CheY-like_superfamily"/>
</dbReference>
<dbReference type="PRINTS" id="PR00032">
    <property type="entry name" value="HTHARAC"/>
</dbReference>
<dbReference type="SMART" id="SM00342">
    <property type="entry name" value="HTH_ARAC"/>
    <property type="match status" value="1"/>
</dbReference>
<name>A0A848MAJ3_PAELE</name>
<comment type="subcellular location">
    <subcellularLocation>
        <location evidence="1">Cytoplasm</location>
    </subcellularLocation>
</comment>
<sequence length="538" mass="62012">MRVLIVDDEKHVRDAIRLLADWEKHGITEVMEAADGEEAVLAIQQTPPQIVLTDMRMPRKDGAELLTWLHASMPEIKVIVISGYDDFDLVRHTIRSGGLDYILKPVVPEALDEALGKAVEAWRKEEDQRLSLTTKLIEMNQMKPLFLDRLLTDLTMIGSGQQGLLKQFGQQLQLPPEIRTCCLAVISDIHFDSELLMKFRSRRALLIFTLINICMELVKDKGTAFRHMDKPGLVVILYWGAPDTFHSILERINEGMYTTLRRQAHFGTAQAEVFPDDLPRSLLNAEQRLLHRNLLQKNGLIHSERCGESGTSRAPRLASYEEKFRMAALSGSPSKYEAAADEWLQEVRQHAWLTPEMLIRWNSEWDWMQQHWAEPGESHEYVPLEDDEINLDFPVILPLDRDGLLSWEDWRFQLTGRLGAASRVLTQSHSRENHIIHDIARYLEHAYSEEVSLQDIASRFFLSREYISRKFKQEFGMTLSDFLGQLRIGKAKMLLLNPSLRIASVAEMVGYQDEKYFSKVFKKLEGQTPNEYRKAQST</sequence>
<dbReference type="InterPro" id="IPR020449">
    <property type="entry name" value="Tscrpt_reg_AraC-type_HTH"/>
</dbReference>
<dbReference type="CDD" id="cd17536">
    <property type="entry name" value="REC_YesN-like"/>
    <property type="match status" value="1"/>
</dbReference>
<feature type="modified residue" description="4-aspartylphosphate" evidence="8">
    <location>
        <position position="54"/>
    </location>
</feature>
<dbReference type="SUPFAM" id="SSF46689">
    <property type="entry name" value="Homeodomain-like"/>
    <property type="match status" value="2"/>
</dbReference>
<dbReference type="InterPro" id="IPR001789">
    <property type="entry name" value="Sig_transdc_resp-reg_receiver"/>
</dbReference>
<feature type="domain" description="HTH araC/xylS-type" evidence="9">
    <location>
        <begin position="437"/>
        <end position="535"/>
    </location>
</feature>
<dbReference type="GO" id="GO:0000160">
    <property type="term" value="P:phosphorelay signal transduction system"/>
    <property type="evidence" value="ECO:0007669"/>
    <property type="project" value="UniProtKB-KW"/>
</dbReference>
<evidence type="ECO:0000259" key="9">
    <source>
        <dbReference type="PROSITE" id="PS01124"/>
    </source>
</evidence>
<dbReference type="Gene3D" id="3.40.50.2300">
    <property type="match status" value="1"/>
</dbReference>
<dbReference type="SMART" id="SM00448">
    <property type="entry name" value="REC"/>
    <property type="match status" value="1"/>
</dbReference>
<keyword evidence="2" id="KW-0963">Cytoplasm</keyword>
<organism evidence="11 12">
    <name type="scientific">Paenibacillus lemnae</name>
    <dbReference type="NCBI Taxonomy" id="1330551"/>
    <lineage>
        <taxon>Bacteria</taxon>
        <taxon>Bacillati</taxon>
        <taxon>Bacillota</taxon>
        <taxon>Bacilli</taxon>
        <taxon>Bacillales</taxon>
        <taxon>Paenibacillaceae</taxon>
        <taxon>Paenibacillus</taxon>
    </lineage>
</organism>
<evidence type="ECO:0000313" key="12">
    <source>
        <dbReference type="Proteomes" id="UP000565468"/>
    </source>
</evidence>
<evidence type="ECO:0000256" key="2">
    <source>
        <dbReference type="ARBA" id="ARBA00022490"/>
    </source>
</evidence>
<proteinExistence type="predicted"/>
<dbReference type="InterPro" id="IPR018062">
    <property type="entry name" value="HTH_AraC-typ_CS"/>
</dbReference>
<keyword evidence="4" id="KW-0902">Two-component regulatory system</keyword>
<dbReference type="EMBL" id="JABBPN010000030">
    <property type="protein sequence ID" value="NMO98097.1"/>
    <property type="molecule type" value="Genomic_DNA"/>
</dbReference>
<keyword evidence="6" id="KW-0238">DNA-binding</keyword>
<dbReference type="GO" id="GO:0003700">
    <property type="term" value="F:DNA-binding transcription factor activity"/>
    <property type="evidence" value="ECO:0007669"/>
    <property type="project" value="InterPro"/>
</dbReference>
<keyword evidence="5" id="KW-0805">Transcription regulation</keyword>
<evidence type="ECO:0000256" key="4">
    <source>
        <dbReference type="ARBA" id="ARBA00023012"/>
    </source>
</evidence>
<dbReference type="PROSITE" id="PS01124">
    <property type="entry name" value="HTH_ARAC_FAMILY_2"/>
    <property type="match status" value="1"/>
</dbReference>
<dbReference type="Proteomes" id="UP000565468">
    <property type="component" value="Unassembled WGS sequence"/>
</dbReference>
<gene>
    <name evidence="11" type="ORF">HII30_20300</name>
</gene>
<keyword evidence="12" id="KW-1185">Reference proteome</keyword>
<evidence type="ECO:0000256" key="1">
    <source>
        <dbReference type="ARBA" id="ARBA00004496"/>
    </source>
</evidence>
<evidence type="ECO:0000313" key="11">
    <source>
        <dbReference type="EMBL" id="NMO98097.1"/>
    </source>
</evidence>
<evidence type="ECO:0000256" key="5">
    <source>
        <dbReference type="ARBA" id="ARBA00023015"/>
    </source>
</evidence>